<keyword evidence="1" id="KW-0433">Leucine-rich repeat</keyword>
<proteinExistence type="predicted"/>
<dbReference type="OrthoDB" id="676979at2759"/>
<evidence type="ECO:0000256" key="2">
    <source>
        <dbReference type="ARBA" id="ARBA00022737"/>
    </source>
</evidence>
<dbReference type="EMBL" id="GG738922">
    <property type="protein sequence ID" value="EFC37060.1"/>
    <property type="molecule type" value="Genomic_DNA"/>
</dbReference>
<dbReference type="Proteomes" id="UP000006671">
    <property type="component" value="Unassembled WGS sequence"/>
</dbReference>
<dbReference type="VEuPathDB" id="AmoebaDB:NAEGRDRAFT_75249"/>
<accession>D2W1K1</accession>
<evidence type="ECO:0000313" key="4">
    <source>
        <dbReference type="Proteomes" id="UP000006671"/>
    </source>
</evidence>
<dbReference type="PROSITE" id="PS51450">
    <property type="entry name" value="LRR"/>
    <property type="match status" value="2"/>
</dbReference>
<gene>
    <name evidence="3" type="ORF">NAEGRDRAFT_75249</name>
</gene>
<dbReference type="InParanoid" id="D2W1K1"/>
<dbReference type="SUPFAM" id="SSF52047">
    <property type="entry name" value="RNI-like"/>
    <property type="match status" value="1"/>
</dbReference>
<dbReference type="Gene3D" id="3.80.10.10">
    <property type="entry name" value="Ribonuclease Inhibitor"/>
    <property type="match status" value="3"/>
</dbReference>
<dbReference type="PANTHER" id="PTHR46652:SF3">
    <property type="entry name" value="LEUCINE-RICH REPEAT-CONTAINING PROTEIN 9"/>
    <property type="match status" value="1"/>
</dbReference>
<sequence>MKRSEFSAIPDEVIFHRILPYFEYRWILNVGRLVCKYWNENYKSIETFDFSVNYYGNDNYWERLLNDVHSGELEKVTGLNFRLPLAWNYDLELQQKLITKLSNLKELSLGPCACEYPLIMTKLEHLERVVLNLRYINIVEFLKNCKSKIKSFDISSVEYKQDFSFDIEWPLEHLSVSGLSTNSWISLLNSKFARNSLKSLKICNCGILPNEAVFDLIGNLDCLTELDCSEKVLWKHMRKIGKLKKLTCNKVFRGAESELDLSLLTNLEYLCLMSNDLVGSSFKHLQNMNHLTELILANNKIENAAALSSVTSLTHLDLSNNYIRDEGLKDFCQLVNLKYLSLEYNQIGSIGANYLSKIVQLEQLNLARNYIGEIGVENYGNLQALRILNLNANNIGDGLKFLACCNSLNQLYVASNKISSKGLIDFCKVSMPNLKVLTISNNNVGKAVALLVCFKGTEVRADNCNIGLTDAVQYVAEKGISSFSNQLINTKNKLLSIFDSSMF</sequence>
<name>D2W1K1_NAEGR</name>
<keyword evidence="4" id="KW-1185">Reference proteome</keyword>
<reference evidence="3 4" key="1">
    <citation type="journal article" date="2010" name="Cell">
        <title>The genome of Naegleria gruberi illuminates early eukaryotic versatility.</title>
        <authorList>
            <person name="Fritz-Laylin L.K."/>
            <person name="Prochnik S.E."/>
            <person name="Ginger M.L."/>
            <person name="Dacks J.B."/>
            <person name="Carpenter M.L."/>
            <person name="Field M.C."/>
            <person name="Kuo A."/>
            <person name="Paredez A."/>
            <person name="Chapman J."/>
            <person name="Pham J."/>
            <person name="Shu S."/>
            <person name="Neupane R."/>
            <person name="Cipriano M."/>
            <person name="Mancuso J."/>
            <person name="Tu H."/>
            <person name="Salamov A."/>
            <person name="Lindquist E."/>
            <person name="Shapiro H."/>
            <person name="Lucas S."/>
            <person name="Grigoriev I.V."/>
            <person name="Cande W.Z."/>
            <person name="Fulton C."/>
            <person name="Rokhsar D.S."/>
            <person name="Dawson S.C."/>
        </authorList>
    </citation>
    <scope>NUCLEOTIDE SEQUENCE [LARGE SCALE GENOMIC DNA]</scope>
    <source>
        <strain evidence="3 4">NEG-M</strain>
    </source>
</reference>
<dbReference type="InterPro" id="IPR050836">
    <property type="entry name" value="SDS22/Internalin_LRR"/>
</dbReference>
<dbReference type="Pfam" id="PF13855">
    <property type="entry name" value="LRR_8"/>
    <property type="match status" value="1"/>
</dbReference>
<evidence type="ECO:0000313" key="3">
    <source>
        <dbReference type="EMBL" id="EFC37060.1"/>
    </source>
</evidence>
<dbReference type="GeneID" id="8857129"/>
<evidence type="ECO:0000256" key="1">
    <source>
        <dbReference type="ARBA" id="ARBA00022614"/>
    </source>
</evidence>
<dbReference type="InterPro" id="IPR001611">
    <property type="entry name" value="Leu-rich_rpt"/>
</dbReference>
<protein>
    <submittedName>
        <fullName evidence="3">Predicted protein</fullName>
    </submittedName>
</protein>
<dbReference type="InterPro" id="IPR032675">
    <property type="entry name" value="LRR_dom_sf"/>
</dbReference>
<keyword evidence="2" id="KW-0677">Repeat</keyword>
<dbReference type="PANTHER" id="PTHR46652">
    <property type="entry name" value="LEUCINE-RICH REPEAT AND IQ DOMAIN-CONTAINING PROTEIN 1-RELATED"/>
    <property type="match status" value="1"/>
</dbReference>
<dbReference type="Pfam" id="PF13516">
    <property type="entry name" value="LRR_6"/>
    <property type="match status" value="1"/>
</dbReference>
<dbReference type="RefSeq" id="XP_002669804.1">
    <property type="nucleotide sequence ID" value="XM_002669758.1"/>
</dbReference>
<dbReference type="KEGG" id="ngr:NAEGRDRAFT_75249"/>
<dbReference type="AlphaFoldDB" id="D2W1K1"/>
<dbReference type="SMART" id="SM00365">
    <property type="entry name" value="LRR_SD22"/>
    <property type="match status" value="3"/>
</dbReference>
<organism evidence="4">
    <name type="scientific">Naegleria gruberi</name>
    <name type="common">Amoeba</name>
    <dbReference type="NCBI Taxonomy" id="5762"/>
    <lineage>
        <taxon>Eukaryota</taxon>
        <taxon>Discoba</taxon>
        <taxon>Heterolobosea</taxon>
        <taxon>Tetramitia</taxon>
        <taxon>Eutetramitia</taxon>
        <taxon>Vahlkampfiidae</taxon>
        <taxon>Naegleria</taxon>
    </lineage>
</organism>